<evidence type="ECO:0000313" key="2">
    <source>
        <dbReference type="Proteomes" id="UP000461739"/>
    </source>
</evidence>
<gene>
    <name evidence="1" type="ORF">F8165_29390</name>
</gene>
<sequence length="60" mass="6907">MISKTFVFSQLCSNYIHQYKDVKNLNLLECDCPSCSTHNDRYVNAELNLRNEAIPLLTQG</sequence>
<comment type="caution">
    <text evidence="1">The sequence shown here is derived from an EMBL/GenBank/DDBJ whole genome shotgun (WGS) entry which is preliminary data.</text>
</comment>
<dbReference type="EMBL" id="WBPI01000027">
    <property type="protein sequence ID" value="KAB2446556.1"/>
    <property type="molecule type" value="Genomic_DNA"/>
</dbReference>
<protein>
    <recommendedName>
        <fullName evidence="3">Transposase</fullName>
    </recommendedName>
</protein>
<proteinExistence type="predicted"/>
<organism evidence="1 2">
    <name type="scientific">Bacillus cereus</name>
    <dbReference type="NCBI Taxonomy" id="1396"/>
    <lineage>
        <taxon>Bacteria</taxon>
        <taxon>Bacillati</taxon>
        <taxon>Bacillota</taxon>
        <taxon>Bacilli</taxon>
        <taxon>Bacillales</taxon>
        <taxon>Bacillaceae</taxon>
        <taxon>Bacillus</taxon>
        <taxon>Bacillus cereus group</taxon>
    </lineage>
</organism>
<evidence type="ECO:0000313" key="1">
    <source>
        <dbReference type="EMBL" id="KAB2446556.1"/>
    </source>
</evidence>
<name>A0AAN5XL79_BACCE</name>
<dbReference type="AlphaFoldDB" id="A0AAN5XL79"/>
<dbReference type="Proteomes" id="UP000461739">
    <property type="component" value="Unassembled WGS sequence"/>
</dbReference>
<reference evidence="1 2" key="1">
    <citation type="submission" date="2019-10" db="EMBL/GenBank/DDBJ databases">
        <title>Bacillus from the desert of Cuatro Cinegas, Coahuila.</title>
        <authorList>
            <person name="Olmedo-Alvarez G."/>
            <person name="Saldana S."/>
            <person name="Barcelo D."/>
        </authorList>
    </citation>
    <scope>NUCLEOTIDE SEQUENCE [LARGE SCALE GENOMIC DNA]</scope>
    <source>
        <strain evidence="1 2">CH316_11T</strain>
    </source>
</reference>
<accession>A0AAN5XL79</accession>
<evidence type="ECO:0008006" key="3">
    <source>
        <dbReference type="Google" id="ProtNLM"/>
    </source>
</evidence>